<protein>
    <submittedName>
        <fullName evidence="2">Uncharacterized protein</fullName>
    </submittedName>
</protein>
<evidence type="ECO:0000313" key="2">
    <source>
        <dbReference type="EMBL" id="SCE72228.1"/>
    </source>
</evidence>
<evidence type="ECO:0000313" key="3">
    <source>
        <dbReference type="Proteomes" id="UP000198253"/>
    </source>
</evidence>
<reference evidence="3" key="1">
    <citation type="submission" date="2016-06" db="EMBL/GenBank/DDBJ databases">
        <authorList>
            <person name="Varghese N."/>
            <person name="Submissions Spin"/>
        </authorList>
    </citation>
    <scope>NUCLEOTIDE SEQUENCE [LARGE SCALE GENOMIC DNA]</scope>
    <source>
        <strain evidence="3">DSM 43816</strain>
    </source>
</reference>
<sequence length="221" mass="22422">MSVDRPSHSRERFGRLRGVTSAPRTLTVAALLVLATALSGCGDDADDRPDSAASPSAPVWATPAEGTPPAPSATPSAGTAPSTGTTPSGPPRAGRMTPPPVVPSGPGGASTPPFVMPTRPAGAPSARQVVDAFRAAKLPVAGVRDRSVDCGPDGAGLGCAELLVTDAVSVYVFPNEANAMNQADMWGTDAYRKGTVVLSYLGTTTKADQRKRYDNVLAGLG</sequence>
<feature type="region of interest" description="Disordered" evidence="1">
    <location>
        <begin position="1"/>
        <end position="22"/>
    </location>
</feature>
<evidence type="ECO:0000256" key="1">
    <source>
        <dbReference type="SAM" id="MobiDB-lite"/>
    </source>
</evidence>
<keyword evidence="3" id="KW-1185">Reference proteome</keyword>
<name>A0A1C4UKM4_MICEC</name>
<dbReference type="EMBL" id="LT607413">
    <property type="protein sequence ID" value="SCE72228.1"/>
    <property type="molecule type" value="Genomic_DNA"/>
</dbReference>
<dbReference type="InParanoid" id="A0A1C4UKM4"/>
<gene>
    <name evidence="2" type="ORF">GA0070618_0424</name>
</gene>
<feature type="compositionally biased region" description="Low complexity" evidence="1">
    <location>
        <begin position="73"/>
        <end position="94"/>
    </location>
</feature>
<feature type="compositionally biased region" description="Basic and acidic residues" evidence="1">
    <location>
        <begin position="1"/>
        <end position="14"/>
    </location>
</feature>
<feature type="region of interest" description="Disordered" evidence="1">
    <location>
        <begin position="40"/>
        <end position="122"/>
    </location>
</feature>
<feature type="compositionally biased region" description="Low complexity" evidence="1">
    <location>
        <begin position="51"/>
        <end position="65"/>
    </location>
</feature>
<proteinExistence type="predicted"/>
<accession>A0A1C4UKM4</accession>
<dbReference type="AlphaFoldDB" id="A0A1C4UKM4"/>
<organism evidence="2 3">
    <name type="scientific">Micromonospora echinospora</name>
    <name type="common">Micromonospora purpurea</name>
    <dbReference type="NCBI Taxonomy" id="1877"/>
    <lineage>
        <taxon>Bacteria</taxon>
        <taxon>Bacillati</taxon>
        <taxon>Actinomycetota</taxon>
        <taxon>Actinomycetes</taxon>
        <taxon>Micromonosporales</taxon>
        <taxon>Micromonosporaceae</taxon>
        <taxon>Micromonospora</taxon>
    </lineage>
</organism>
<dbReference type="Proteomes" id="UP000198253">
    <property type="component" value="Chromosome I"/>
</dbReference>